<proteinExistence type="predicted"/>
<dbReference type="PROSITE" id="PS50886">
    <property type="entry name" value="TRBD"/>
    <property type="match status" value="1"/>
</dbReference>
<feature type="non-terminal residue" evidence="4">
    <location>
        <position position="188"/>
    </location>
</feature>
<name>A0A382XWS5_9ZZZZ</name>
<dbReference type="GO" id="GO:0000049">
    <property type="term" value="F:tRNA binding"/>
    <property type="evidence" value="ECO:0007669"/>
    <property type="project" value="UniProtKB-KW"/>
</dbReference>
<dbReference type="EMBL" id="UINC01171158">
    <property type="protein sequence ID" value="SVD75567.1"/>
    <property type="molecule type" value="Genomic_DNA"/>
</dbReference>
<dbReference type="InterPro" id="IPR002547">
    <property type="entry name" value="tRNA-bd_dom"/>
</dbReference>
<dbReference type="AlphaFoldDB" id="A0A382XWS5"/>
<dbReference type="CDD" id="cd02796">
    <property type="entry name" value="tRNA_bind_bactPheRS"/>
    <property type="match status" value="1"/>
</dbReference>
<dbReference type="Pfam" id="PF01588">
    <property type="entry name" value="tRNA_bind"/>
    <property type="match status" value="1"/>
</dbReference>
<dbReference type="Gene3D" id="3.30.56.10">
    <property type="match status" value="1"/>
</dbReference>
<keyword evidence="1" id="KW-0820">tRNA-binding</keyword>
<reference evidence="4" key="1">
    <citation type="submission" date="2018-05" db="EMBL/GenBank/DDBJ databases">
        <authorList>
            <person name="Lanie J.A."/>
            <person name="Ng W.-L."/>
            <person name="Kazmierczak K.M."/>
            <person name="Andrzejewski T.M."/>
            <person name="Davidsen T.M."/>
            <person name="Wayne K.J."/>
            <person name="Tettelin H."/>
            <person name="Glass J.I."/>
            <person name="Rusch D."/>
            <person name="Podicherti R."/>
            <person name="Tsui H.-C.T."/>
            <person name="Winkler M.E."/>
        </authorList>
    </citation>
    <scope>NUCLEOTIDE SEQUENCE</scope>
</reference>
<dbReference type="InterPro" id="IPR012340">
    <property type="entry name" value="NA-bd_OB-fold"/>
</dbReference>
<evidence type="ECO:0000313" key="4">
    <source>
        <dbReference type="EMBL" id="SVD75567.1"/>
    </source>
</evidence>
<protein>
    <recommendedName>
        <fullName evidence="3">tRNA-binding domain-containing protein</fullName>
    </recommendedName>
</protein>
<evidence type="ECO:0000256" key="1">
    <source>
        <dbReference type="ARBA" id="ARBA00022555"/>
    </source>
</evidence>
<evidence type="ECO:0000256" key="2">
    <source>
        <dbReference type="ARBA" id="ARBA00022884"/>
    </source>
</evidence>
<keyword evidence="2" id="KW-0694">RNA-binding</keyword>
<dbReference type="SUPFAM" id="SSF50249">
    <property type="entry name" value="Nucleic acid-binding proteins"/>
    <property type="match status" value="1"/>
</dbReference>
<dbReference type="InterPro" id="IPR033714">
    <property type="entry name" value="tRNA_bind_bactPheRS"/>
</dbReference>
<dbReference type="Gene3D" id="2.40.50.140">
    <property type="entry name" value="Nucleic acid-binding proteins"/>
    <property type="match status" value="1"/>
</dbReference>
<evidence type="ECO:0000259" key="3">
    <source>
        <dbReference type="PROSITE" id="PS50886"/>
    </source>
</evidence>
<feature type="domain" description="TRNA-binding" evidence="3">
    <location>
        <begin position="39"/>
        <end position="148"/>
    </location>
</feature>
<organism evidence="4">
    <name type="scientific">marine metagenome</name>
    <dbReference type="NCBI Taxonomy" id="408172"/>
    <lineage>
        <taxon>unclassified sequences</taxon>
        <taxon>metagenomes</taxon>
        <taxon>ecological metagenomes</taxon>
    </lineage>
</organism>
<dbReference type="FunFam" id="2.40.50.140:FF:000045">
    <property type="entry name" value="Phenylalanine--tRNA ligase beta subunit"/>
    <property type="match status" value="1"/>
</dbReference>
<dbReference type="NCBIfam" id="NF045760">
    <property type="entry name" value="YtpR"/>
    <property type="match status" value="1"/>
</dbReference>
<sequence>MNISTRWLREWVDPKVSDIELSEKLTMAGLEVERVAPVTPPFEGLVVGHVVSCVKHPNADKLSLCEVDIGVDSNLQIICGAPNVRKDLKVVVATVGSVLPNNLKIKKAKLRGVESRGMICSEAEIGLSDCHDSIMELDSSAILGENVRTCLDLDDHIIELDLTPNRGDCFSVLGIAREVCANYDLSLF</sequence>
<gene>
    <name evidence="4" type="ORF">METZ01_LOCUS428421</name>
</gene>
<accession>A0A382XWS5</accession>